<dbReference type="InterPro" id="IPR013320">
    <property type="entry name" value="ConA-like_dom_sf"/>
</dbReference>
<evidence type="ECO:0000313" key="4">
    <source>
        <dbReference type="EMBL" id="MCE4122962.1"/>
    </source>
</evidence>
<gene>
    <name evidence="4" type="ORF">LYY06_11920</name>
</gene>
<dbReference type="PROSITE" id="PS51762">
    <property type="entry name" value="GH16_2"/>
    <property type="match status" value="1"/>
</dbReference>
<dbReference type="PANTHER" id="PTHR10963:SF55">
    <property type="entry name" value="GLYCOSIDE HYDROLASE FAMILY 16 PROTEIN"/>
    <property type="match status" value="1"/>
</dbReference>
<accession>A0AAW4YH54</accession>
<feature type="non-terminal residue" evidence="4">
    <location>
        <position position="1"/>
    </location>
</feature>
<evidence type="ECO:0000256" key="1">
    <source>
        <dbReference type="ARBA" id="ARBA00006865"/>
    </source>
</evidence>
<dbReference type="GO" id="GO:0004553">
    <property type="term" value="F:hydrolase activity, hydrolyzing O-glycosyl compounds"/>
    <property type="evidence" value="ECO:0007669"/>
    <property type="project" value="InterPro"/>
</dbReference>
<dbReference type="GO" id="GO:0005975">
    <property type="term" value="P:carbohydrate metabolic process"/>
    <property type="evidence" value="ECO:0007669"/>
    <property type="project" value="InterPro"/>
</dbReference>
<evidence type="ECO:0000313" key="5">
    <source>
        <dbReference type="Proteomes" id="UP001200307"/>
    </source>
</evidence>
<organism evidence="4 5">
    <name type="scientific">Segatella copri</name>
    <dbReference type="NCBI Taxonomy" id="165179"/>
    <lineage>
        <taxon>Bacteria</taxon>
        <taxon>Pseudomonadati</taxon>
        <taxon>Bacteroidota</taxon>
        <taxon>Bacteroidia</taxon>
        <taxon>Bacteroidales</taxon>
        <taxon>Prevotellaceae</taxon>
        <taxon>Segatella</taxon>
    </lineage>
</organism>
<sequence length="293" mass="34249">CPYVRATPSLQGTQLYLLAKVIIFHQFSTFLCLLFEGQQMVWAKKKNPKFKLVFREEFNLPDGSQPNPKLWSRVPRAKNLWAKWNSDTADVVFIRNGRLVCRVIPNTNPADTAMMLAGAVFTKHKFAFKYGKLEVRMRTNLQKGNFPAAWIMPQNPGNPYRYGEVDLIEYFGDEGIARQTFHSHRTAILKKSGDRTVFLTRNIERDKWHVYGLEWTPHALITYIDGETTGCYLKSDDPVKLEEGQWTFDRSFFIILNQSVGYGNWHAPDPHATYETEFDWVRIYQREKDITYY</sequence>
<protein>
    <submittedName>
        <fullName evidence="4">Glycoside hydrolase family 16 protein</fullName>
    </submittedName>
</protein>
<feature type="transmembrane region" description="Helical" evidence="2">
    <location>
        <begin position="15"/>
        <end position="35"/>
    </location>
</feature>
<feature type="domain" description="GH16" evidence="3">
    <location>
        <begin position="40"/>
        <end position="289"/>
    </location>
</feature>
<keyword evidence="2" id="KW-1133">Transmembrane helix</keyword>
<proteinExistence type="inferred from homology"/>
<name>A0AAW4YH54_9BACT</name>
<dbReference type="CDD" id="cd08023">
    <property type="entry name" value="GH16_laminarinase_like"/>
    <property type="match status" value="1"/>
</dbReference>
<keyword evidence="4" id="KW-0378">Hydrolase</keyword>
<reference evidence="4" key="1">
    <citation type="submission" date="2021-12" db="EMBL/GenBank/DDBJ databases">
        <authorList>
            <person name="Lv X."/>
        </authorList>
    </citation>
    <scope>NUCLEOTIDE SEQUENCE</scope>
    <source>
        <strain evidence="4">HF2106</strain>
    </source>
</reference>
<keyword evidence="2" id="KW-0812">Transmembrane</keyword>
<dbReference type="EMBL" id="JAJTVO010000023">
    <property type="protein sequence ID" value="MCE4122962.1"/>
    <property type="molecule type" value="Genomic_DNA"/>
</dbReference>
<dbReference type="PANTHER" id="PTHR10963">
    <property type="entry name" value="GLYCOSYL HYDROLASE-RELATED"/>
    <property type="match status" value="1"/>
</dbReference>
<dbReference type="RefSeq" id="WP_233339567.1">
    <property type="nucleotide sequence ID" value="NZ_JAJTVO010000023.1"/>
</dbReference>
<comment type="caution">
    <text evidence="4">The sequence shown here is derived from an EMBL/GenBank/DDBJ whole genome shotgun (WGS) entry which is preliminary data.</text>
</comment>
<keyword evidence="2" id="KW-0472">Membrane</keyword>
<dbReference type="Pfam" id="PF00722">
    <property type="entry name" value="Glyco_hydro_16"/>
    <property type="match status" value="1"/>
</dbReference>
<evidence type="ECO:0000259" key="3">
    <source>
        <dbReference type="PROSITE" id="PS51762"/>
    </source>
</evidence>
<dbReference type="SUPFAM" id="SSF49899">
    <property type="entry name" value="Concanavalin A-like lectins/glucanases"/>
    <property type="match status" value="1"/>
</dbReference>
<dbReference type="Gene3D" id="2.60.120.200">
    <property type="match status" value="1"/>
</dbReference>
<dbReference type="AlphaFoldDB" id="A0AAW4YH54"/>
<dbReference type="InterPro" id="IPR050546">
    <property type="entry name" value="Glycosyl_Hydrlase_16"/>
</dbReference>
<dbReference type="InterPro" id="IPR000757">
    <property type="entry name" value="Beta-glucanase-like"/>
</dbReference>
<evidence type="ECO:0000256" key="2">
    <source>
        <dbReference type="SAM" id="Phobius"/>
    </source>
</evidence>
<dbReference type="Proteomes" id="UP001200307">
    <property type="component" value="Unassembled WGS sequence"/>
</dbReference>
<comment type="similarity">
    <text evidence="1">Belongs to the glycosyl hydrolase 16 family.</text>
</comment>